<sequence>EPVLRRVGCLEDVSIVRGRRGGLCRRRARCCGGRAFRTRPSRTPMDTGSHVPGAGVLYRGRTVESHAQSYVGNGNDRGSHNRDAQARNTLPRPTGAGEL</sequence>
<dbReference type="AlphaFoldDB" id="A0A6J4QG54"/>
<proteinExistence type="predicted"/>
<evidence type="ECO:0000313" key="2">
    <source>
        <dbReference type="EMBL" id="CAA9440943.1"/>
    </source>
</evidence>
<name>A0A6J4QG54_9ACTN</name>
<feature type="region of interest" description="Disordered" evidence="1">
    <location>
        <begin position="68"/>
        <end position="99"/>
    </location>
</feature>
<accession>A0A6J4QG54</accession>
<protein>
    <submittedName>
        <fullName evidence="2">Uncharacterized protein</fullName>
    </submittedName>
</protein>
<feature type="non-terminal residue" evidence="2">
    <location>
        <position position="1"/>
    </location>
</feature>
<feature type="non-terminal residue" evidence="2">
    <location>
        <position position="99"/>
    </location>
</feature>
<gene>
    <name evidence="2" type="ORF">AVDCRST_MAG28-233</name>
</gene>
<dbReference type="EMBL" id="CADCVE010000009">
    <property type="protein sequence ID" value="CAA9440943.1"/>
    <property type="molecule type" value="Genomic_DNA"/>
</dbReference>
<organism evidence="2">
    <name type="scientific">uncultured Rubrobacteraceae bacterium</name>
    <dbReference type="NCBI Taxonomy" id="349277"/>
    <lineage>
        <taxon>Bacteria</taxon>
        <taxon>Bacillati</taxon>
        <taxon>Actinomycetota</taxon>
        <taxon>Rubrobacteria</taxon>
        <taxon>Rubrobacterales</taxon>
        <taxon>Rubrobacteraceae</taxon>
        <taxon>environmental samples</taxon>
    </lineage>
</organism>
<reference evidence="2" key="1">
    <citation type="submission" date="2020-02" db="EMBL/GenBank/DDBJ databases">
        <authorList>
            <person name="Meier V. D."/>
        </authorList>
    </citation>
    <scope>NUCLEOTIDE SEQUENCE</scope>
    <source>
        <strain evidence="2">AVDCRST_MAG28</strain>
    </source>
</reference>
<evidence type="ECO:0000256" key="1">
    <source>
        <dbReference type="SAM" id="MobiDB-lite"/>
    </source>
</evidence>